<reference evidence="6" key="1">
    <citation type="submission" date="2022-04" db="EMBL/GenBank/DDBJ databases">
        <title>A functionally conserved STORR gene fusion in Papaver species that diverged 16.8 million years ago.</title>
        <authorList>
            <person name="Catania T."/>
        </authorList>
    </citation>
    <scope>NUCLEOTIDE SEQUENCE</scope>
    <source>
        <strain evidence="6">S-188037</strain>
    </source>
</reference>
<dbReference type="EMBL" id="JAJJMB010000948">
    <property type="protein sequence ID" value="KAI3960301.1"/>
    <property type="molecule type" value="Genomic_DNA"/>
</dbReference>
<proteinExistence type="inferred from homology"/>
<dbReference type="AlphaFoldDB" id="A0AAD4TLV3"/>
<dbReference type="InterPro" id="IPR010851">
    <property type="entry name" value="DEFL"/>
</dbReference>
<evidence type="ECO:0000256" key="3">
    <source>
        <dbReference type="ARBA" id="ARBA00022577"/>
    </source>
</evidence>
<keyword evidence="5" id="KW-0732">Signal</keyword>
<accession>A0AAD4TLV3</accession>
<feature type="signal peptide" evidence="5">
    <location>
        <begin position="1"/>
        <end position="19"/>
    </location>
</feature>
<feature type="chain" id="PRO_5042114876" evidence="5">
    <location>
        <begin position="20"/>
        <end position="70"/>
    </location>
</feature>
<keyword evidence="3" id="KW-0295">Fungicide</keyword>
<keyword evidence="7" id="KW-1185">Reference proteome</keyword>
<dbReference type="GO" id="GO:0031640">
    <property type="term" value="P:killing of cells of another organism"/>
    <property type="evidence" value="ECO:0007669"/>
    <property type="project" value="UniProtKB-KW"/>
</dbReference>
<name>A0AAD4TLV3_9MAGN</name>
<keyword evidence="2" id="KW-0929">Antimicrobial</keyword>
<dbReference type="GO" id="GO:0050832">
    <property type="term" value="P:defense response to fungus"/>
    <property type="evidence" value="ECO:0007669"/>
    <property type="project" value="UniProtKB-KW"/>
</dbReference>
<evidence type="ECO:0000256" key="2">
    <source>
        <dbReference type="ARBA" id="ARBA00022529"/>
    </source>
</evidence>
<evidence type="ECO:0000313" key="6">
    <source>
        <dbReference type="EMBL" id="KAI3960301.1"/>
    </source>
</evidence>
<dbReference type="Pfam" id="PF25052">
    <property type="entry name" value="AtDEF-like"/>
    <property type="match status" value="1"/>
</dbReference>
<sequence>MVVVLILCLLLLGDGEVSAREVLNYECTVEGRCVDDQDCTILCRSKKYSGGICDPNERDKEPLGLCCCLN</sequence>
<evidence type="ECO:0000256" key="1">
    <source>
        <dbReference type="ARBA" id="ARBA00006722"/>
    </source>
</evidence>
<evidence type="ECO:0000256" key="4">
    <source>
        <dbReference type="ARBA" id="ARBA00022821"/>
    </source>
</evidence>
<evidence type="ECO:0000256" key="5">
    <source>
        <dbReference type="SAM" id="SignalP"/>
    </source>
</evidence>
<comment type="similarity">
    <text evidence="1">Belongs to the DEFL family.</text>
</comment>
<organism evidence="6 7">
    <name type="scientific">Papaver atlanticum</name>
    <dbReference type="NCBI Taxonomy" id="357466"/>
    <lineage>
        <taxon>Eukaryota</taxon>
        <taxon>Viridiplantae</taxon>
        <taxon>Streptophyta</taxon>
        <taxon>Embryophyta</taxon>
        <taxon>Tracheophyta</taxon>
        <taxon>Spermatophyta</taxon>
        <taxon>Magnoliopsida</taxon>
        <taxon>Ranunculales</taxon>
        <taxon>Papaveraceae</taxon>
        <taxon>Papaveroideae</taxon>
        <taxon>Papaver</taxon>
    </lineage>
</organism>
<comment type="caution">
    <text evidence="6">The sequence shown here is derived from an EMBL/GenBank/DDBJ whole genome shotgun (WGS) entry which is preliminary data.</text>
</comment>
<dbReference type="Proteomes" id="UP001202328">
    <property type="component" value="Unassembled WGS sequence"/>
</dbReference>
<gene>
    <name evidence="6" type="ORF">MKW98_017025</name>
</gene>
<keyword evidence="4" id="KW-0611">Plant defense</keyword>
<protein>
    <submittedName>
        <fullName evidence="6">Uncharacterized protein</fullName>
    </submittedName>
</protein>
<evidence type="ECO:0000313" key="7">
    <source>
        <dbReference type="Proteomes" id="UP001202328"/>
    </source>
</evidence>